<dbReference type="PROSITE" id="PS51898">
    <property type="entry name" value="TYR_RECOMBINASE"/>
    <property type="match status" value="1"/>
</dbReference>
<dbReference type="InterPro" id="IPR013762">
    <property type="entry name" value="Integrase-like_cat_sf"/>
</dbReference>
<name>A0ABT1SI38_9FIRM</name>
<dbReference type="Gene3D" id="1.10.443.10">
    <property type="entry name" value="Intergrase catalytic core"/>
    <property type="match status" value="1"/>
</dbReference>
<keyword evidence="2" id="KW-0229">DNA integration</keyword>
<dbReference type="SUPFAM" id="SSF56349">
    <property type="entry name" value="DNA breaking-rejoining enzymes"/>
    <property type="match status" value="1"/>
</dbReference>
<dbReference type="Gene3D" id="1.10.150.130">
    <property type="match status" value="1"/>
</dbReference>
<keyword evidence="7" id="KW-1185">Reference proteome</keyword>
<evidence type="ECO:0000313" key="7">
    <source>
        <dbReference type="Proteomes" id="UP001524435"/>
    </source>
</evidence>
<keyword evidence="4" id="KW-0233">DNA recombination</keyword>
<dbReference type="PANTHER" id="PTHR30349:SF64">
    <property type="entry name" value="PROPHAGE INTEGRASE INTD-RELATED"/>
    <property type="match status" value="1"/>
</dbReference>
<evidence type="ECO:0000256" key="1">
    <source>
        <dbReference type="ARBA" id="ARBA00008857"/>
    </source>
</evidence>
<protein>
    <submittedName>
        <fullName evidence="6">Site-specific integrase</fullName>
    </submittedName>
</protein>
<comment type="caution">
    <text evidence="6">The sequence shown here is derived from an EMBL/GenBank/DDBJ whole genome shotgun (WGS) entry which is preliminary data.</text>
</comment>
<dbReference type="Proteomes" id="UP001524435">
    <property type="component" value="Unassembled WGS sequence"/>
</dbReference>
<dbReference type="Pfam" id="PF14659">
    <property type="entry name" value="Phage_int_SAM_3"/>
    <property type="match status" value="1"/>
</dbReference>
<dbReference type="Pfam" id="PF00589">
    <property type="entry name" value="Phage_integrase"/>
    <property type="match status" value="1"/>
</dbReference>
<dbReference type="InterPro" id="IPR010998">
    <property type="entry name" value="Integrase_recombinase_N"/>
</dbReference>
<dbReference type="InterPro" id="IPR004107">
    <property type="entry name" value="Integrase_SAM-like_N"/>
</dbReference>
<dbReference type="PANTHER" id="PTHR30349">
    <property type="entry name" value="PHAGE INTEGRASE-RELATED"/>
    <property type="match status" value="1"/>
</dbReference>
<organism evidence="6 7">
    <name type="scientific">Massilicoli timonensis</name>
    <dbReference type="NCBI Taxonomy" id="2015901"/>
    <lineage>
        <taxon>Bacteria</taxon>
        <taxon>Bacillati</taxon>
        <taxon>Bacillota</taxon>
        <taxon>Erysipelotrichia</taxon>
        <taxon>Erysipelotrichales</taxon>
        <taxon>Erysipelotrichaceae</taxon>
        <taxon>Massilicoli</taxon>
    </lineage>
</organism>
<sequence length="312" mass="36845">MKNSKISMTVIADEWLCRKRMTIKQSTYVKYKRIIRLQLQPFFLSQKMSEDAIVHFFMDIYQSHKYALSTIQTIRYVLRSVLSFAENKYDIAHIDFQYVKMPRQHTHFQILSDQQESQLRQYCFYKQDALSLAILFGLYAGLRIGEICALQWQDIDLEQGVIYISKTAQRIENEEQSNRKTVLMVSTPKTPSSKRLVPVPEFIKMHLIRNYGNHHNELTKKHYILSDSNLPIDPRTIQYRFQRLCRQKEFQINFHALRHTYATRCIEVGIDVKSLSEMLGHSSVSITLGRYVHSSLAFKKEQINKIKHPFLS</sequence>
<evidence type="ECO:0000313" key="6">
    <source>
        <dbReference type="EMBL" id="MCQ5120887.1"/>
    </source>
</evidence>
<dbReference type="InterPro" id="IPR002104">
    <property type="entry name" value="Integrase_catalytic"/>
</dbReference>
<dbReference type="EMBL" id="JANGCH010000001">
    <property type="protein sequence ID" value="MCQ5120887.1"/>
    <property type="molecule type" value="Genomic_DNA"/>
</dbReference>
<dbReference type="RefSeq" id="WP_256197286.1">
    <property type="nucleotide sequence ID" value="NZ_JANGCH010000001.1"/>
</dbReference>
<dbReference type="InterPro" id="IPR050090">
    <property type="entry name" value="Tyrosine_recombinase_XerCD"/>
</dbReference>
<evidence type="ECO:0000256" key="4">
    <source>
        <dbReference type="ARBA" id="ARBA00023172"/>
    </source>
</evidence>
<feature type="domain" description="Tyr recombinase" evidence="5">
    <location>
        <begin position="106"/>
        <end position="304"/>
    </location>
</feature>
<dbReference type="CDD" id="cd01189">
    <property type="entry name" value="INT_ICEBs1_C_like"/>
    <property type="match status" value="1"/>
</dbReference>
<evidence type="ECO:0000256" key="2">
    <source>
        <dbReference type="ARBA" id="ARBA00022908"/>
    </source>
</evidence>
<gene>
    <name evidence="6" type="ORF">NE663_01270</name>
</gene>
<evidence type="ECO:0000259" key="5">
    <source>
        <dbReference type="PROSITE" id="PS51898"/>
    </source>
</evidence>
<accession>A0ABT1SI38</accession>
<proteinExistence type="inferred from homology"/>
<reference evidence="6 7" key="1">
    <citation type="submission" date="2022-06" db="EMBL/GenBank/DDBJ databases">
        <title>Isolation of gut microbiota from human fecal samples.</title>
        <authorList>
            <person name="Pamer E.G."/>
            <person name="Barat B."/>
            <person name="Waligurski E."/>
            <person name="Medina S."/>
            <person name="Paddock L."/>
            <person name="Mostad J."/>
        </authorList>
    </citation>
    <scope>NUCLEOTIDE SEQUENCE [LARGE SCALE GENOMIC DNA]</scope>
    <source>
        <strain evidence="6 7">DFI.6.1</strain>
    </source>
</reference>
<evidence type="ECO:0000256" key="3">
    <source>
        <dbReference type="ARBA" id="ARBA00023125"/>
    </source>
</evidence>
<dbReference type="InterPro" id="IPR011010">
    <property type="entry name" value="DNA_brk_join_enz"/>
</dbReference>
<keyword evidence="3" id="KW-0238">DNA-binding</keyword>
<comment type="similarity">
    <text evidence="1">Belongs to the 'phage' integrase family.</text>
</comment>